<dbReference type="InterPro" id="IPR011004">
    <property type="entry name" value="Trimer_LpxA-like_sf"/>
</dbReference>
<dbReference type="InterPro" id="IPR018357">
    <property type="entry name" value="Hexapep_transf_CS"/>
</dbReference>
<dbReference type="InParanoid" id="A0A098DXL8"/>
<reference evidence="4 6" key="3">
    <citation type="journal article" date="2015" name="BMC Genomics">
        <title>The completed genome sequence of the pathogenic ascomycete fungus Fusarium graminearum.</title>
        <authorList>
            <person name="King R."/>
            <person name="Urban M."/>
            <person name="Hammond-Kosack M.C."/>
            <person name="Hassani-Pak K."/>
            <person name="Hammond-Kosack K.E."/>
        </authorList>
    </citation>
    <scope>NUCLEOTIDE SEQUENCE [LARGE SCALE GENOMIC DNA]</scope>
    <source>
        <strain evidence="6">ATCC MYA-4620 / CBS 123657 / FGSC 9075 / NRRL 31084 / PH-1</strain>
        <strain evidence="4">PH-1</strain>
    </source>
</reference>
<accession>A0A0E0SGQ0</accession>
<reference evidence="5 6" key="2">
    <citation type="journal article" date="2010" name="Nature">
        <title>Comparative genomics reveals mobile pathogenicity chromosomes in Fusarium.</title>
        <authorList>
            <person name="Ma L.J."/>
            <person name="van der Does H.C."/>
            <person name="Borkovich K.A."/>
            <person name="Coleman J.J."/>
            <person name="Daboussi M.J."/>
            <person name="Di Pietro A."/>
            <person name="Dufresne M."/>
            <person name="Freitag M."/>
            <person name="Grabherr M."/>
            <person name="Henrissat B."/>
            <person name="Houterman P.M."/>
            <person name="Kang S."/>
            <person name="Shim W.B."/>
            <person name="Woloshuk C."/>
            <person name="Xie X."/>
            <person name="Xu J.R."/>
            <person name="Antoniw J."/>
            <person name="Baker S.E."/>
            <person name="Bluhm B.H."/>
            <person name="Breakspear A."/>
            <person name="Brown D.W."/>
            <person name="Butchko R.A."/>
            <person name="Chapman S."/>
            <person name="Coulson R."/>
            <person name="Coutinho P.M."/>
            <person name="Danchin E.G."/>
            <person name="Diener A."/>
            <person name="Gale L.R."/>
            <person name="Gardiner D.M."/>
            <person name="Goff S."/>
            <person name="Hammond-Kosack K.E."/>
            <person name="Hilburn K."/>
            <person name="Hua-Van A."/>
            <person name="Jonkers W."/>
            <person name="Kazan K."/>
            <person name="Kodira C.D."/>
            <person name="Koehrsen M."/>
            <person name="Kumar L."/>
            <person name="Lee Y.H."/>
            <person name="Li L."/>
            <person name="Manners J.M."/>
            <person name="Miranda-Saavedra D."/>
            <person name="Mukherjee M."/>
            <person name="Park G."/>
            <person name="Park J."/>
            <person name="Park S.Y."/>
            <person name="Proctor R.H."/>
            <person name="Regev A."/>
            <person name="Ruiz-Roldan M.C."/>
            <person name="Sain D."/>
            <person name="Sakthikumar S."/>
            <person name="Sykes S."/>
            <person name="Schwartz D.C."/>
            <person name="Turgeon B.G."/>
            <person name="Wapinski I."/>
            <person name="Yoder O."/>
            <person name="Young S."/>
            <person name="Zeng Q."/>
            <person name="Zhou S."/>
            <person name="Galagan J."/>
            <person name="Cuomo C.A."/>
            <person name="Kistler H.C."/>
            <person name="Rep M."/>
        </authorList>
    </citation>
    <scope>GENOME REANNOTATION</scope>
    <source>
        <strain evidence="6">ATCC MYA-4620 / CBS 123657 / FGSC 9075 / NRRL 31084 / PH-1</strain>
        <strain evidence="5">PH-1 / ATCC MYA-4620 / FGSC 9075 / NRRL 31084</strain>
    </source>
</reference>
<reference evidence="5 6" key="1">
    <citation type="journal article" date="2007" name="Science">
        <title>The Fusarium graminearum genome reveals a link between localized polymorphism and pathogen specialization.</title>
        <authorList>
            <person name="Cuomo C.A."/>
            <person name="Gueldener U."/>
            <person name="Xu J.-R."/>
            <person name="Trail F."/>
            <person name="Turgeon B.G."/>
            <person name="Di Pietro A."/>
            <person name="Walton J.D."/>
            <person name="Ma L.-J."/>
            <person name="Baker S.E."/>
            <person name="Rep M."/>
            <person name="Adam G."/>
            <person name="Antoniw J."/>
            <person name="Baldwin T."/>
            <person name="Calvo S.E."/>
            <person name="Chang Y.-L."/>
            <person name="DeCaprio D."/>
            <person name="Gale L.R."/>
            <person name="Gnerre S."/>
            <person name="Goswami R.S."/>
            <person name="Hammond-Kosack K."/>
            <person name="Harris L.J."/>
            <person name="Hilburn K."/>
            <person name="Kennell J.C."/>
            <person name="Kroken S."/>
            <person name="Magnuson J.K."/>
            <person name="Mannhaupt G."/>
            <person name="Mauceli E.W."/>
            <person name="Mewes H.-W."/>
            <person name="Mitterbauer R."/>
            <person name="Muehlbauer G."/>
            <person name="Muensterkoetter M."/>
            <person name="Nelson D."/>
            <person name="O'Donnell K."/>
            <person name="Ouellet T."/>
            <person name="Qi W."/>
            <person name="Quesneville H."/>
            <person name="Roncero M.I.G."/>
            <person name="Seong K.-Y."/>
            <person name="Tetko I.V."/>
            <person name="Urban M."/>
            <person name="Waalwijk C."/>
            <person name="Ward T.J."/>
            <person name="Yao J."/>
            <person name="Birren B.W."/>
            <person name="Kistler H.C."/>
        </authorList>
    </citation>
    <scope>NUCLEOTIDE SEQUENCE [LARGE SCALE GENOMIC DNA]</scope>
    <source>
        <strain evidence="6">ATCC MYA-4620 / CBS 123657 / FGSC 9075 / NRRL 31084 / PH-1</strain>
        <strain evidence="5">PH-1 / ATCC MYA-4620 / FGSC 9075 / NRRL 31084</strain>
    </source>
</reference>
<dbReference type="GO" id="GO:0008374">
    <property type="term" value="F:O-acyltransferase activity"/>
    <property type="evidence" value="ECO:0007669"/>
    <property type="project" value="TreeGrafter"/>
</dbReference>
<evidence type="ECO:0000256" key="2">
    <source>
        <dbReference type="ARBA" id="ARBA00022679"/>
    </source>
</evidence>
<dbReference type="EMBL" id="HG970335">
    <property type="protein sequence ID" value="CEF85613.1"/>
    <property type="molecule type" value="Genomic_DNA"/>
</dbReference>
<evidence type="ECO:0000313" key="4">
    <source>
        <dbReference type="EMBL" id="CEF85613.1"/>
    </source>
</evidence>
<dbReference type="VEuPathDB" id="FungiDB:FGRAMPH1_01G22257"/>
<keyword evidence="6" id="KW-1185">Reference proteome</keyword>
<proteinExistence type="inferred from homology"/>
<evidence type="ECO:0000259" key="3">
    <source>
        <dbReference type="Pfam" id="PF12464"/>
    </source>
</evidence>
<dbReference type="Gene3D" id="2.160.10.10">
    <property type="entry name" value="Hexapeptide repeat proteins"/>
    <property type="match status" value="1"/>
</dbReference>
<dbReference type="Pfam" id="PF14602">
    <property type="entry name" value="Hexapep_2"/>
    <property type="match status" value="1"/>
</dbReference>
<evidence type="ECO:0000313" key="5">
    <source>
        <dbReference type="EnsemblFungi" id="CEF85613"/>
    </source>
</evidence>
<comment type="similarity">
    <text evidence="1">Belongs to the transferase hexapeptide repeat family.</text>
</comment>
<dbReference type="PROSITE" id="PS00101">
    <property type="entry name" value="HEXAPEP_TRANSFERASES"/>
    <property type="match status" value="1"/>
</dbReference>
<dbReference type="PANTHER" id="PTHR23416:SF54">
    <property type="entry name" value="ACETYLTRANSFERASE, CYSE_LACA_LPXA_NODL FAMILY (AFU_ORTHOLOGUE AFUA_2G08430)-RELATED"/>
    <property type="match status" value="1"/>
</dbReference>
<gene>
    <name evidence="4" type="ORF">FGRAMPH1_01T22257</name>
</gene>
<dbReference type="Pfam" id="PF12464">
    <property type="entry name" value="Mac"/>
    <property type="match status" value="1"/>
</dbReference>
<keyword evidence="2" id="KW-0808">Transferase</keyword>
<dbReference type="InterPro" id="IPR001451">
    <property type="entry name" value="Hexapep"/>
</dbReference>
<dbReference type="InterPro" id="IPR051159">
    <property type="entry name" value="Hexapeptide_acetyltransf"/>
</dbReference>
<dbReference type="CDD" id="cd03357">
    <property type="entry name" value="LbH_MAT_GAT"/>
    <property type="match status" value="1"/>
</dbReference>
<dbReference type="Proteomes" id="UP000070720">
    <property type="component" value="Chromosome 4"/>
</dbReference>
<organism evidence="4 6">
    <name type="scientific">Gibberella zeae (strain ATCC MYA-4620 / CBS 123657 / FGSC 9075 / NRRL 31084 / PH-1)</name>
    <name type="common">Wheat head blight fungus</name>
    <name type="synonym">Fusarium graminearum</name>
    <dbReference type="NCBI Taxonomy" id="229533"/>
    <lineage>
        <taxon>Eukaryota</taxon>
        <taxon>Fungi</taxon>
        <taxon>Dikarya</taxon>
        <taxon>Ascomycota</taxon>
        <taxon>Pezizomycotina</taxon>
        <taxon>Sordariomycetes</taxon>
        <taxon>Hypocreomycetidae</taxon>
        <taxon>Hypocreales</taxon>
        <taxon>Nectriaceae</taxon>
        <taxon>Fusarium</taxon>
    </lineage>
</organism>
<accession>A0A098DXL8</accession>
<sequence length="228" mass="24830">MSASSSINEDIVAKVSVSEVPVPWCEEFKRMISGMDFATSRAPELQEFKLNMRRKLQSFNDNSIPEGSTLAYLTARRMAVAKGIFGRLGANVNVEPPFFIIWGCNTFVGDGVYMNCGVSIHDNAPVFIGDRVLIGPDVCICPITHALDPEVRREASGTSFAHPIRIEDDCWIGARALILPGVRVGRGSTVAAGAVVARDVEPFCLVGGIPAKLIRRLDEPQLKGYIDH</sequence>
<dbReference type="InterPro" id="IPR024688">
    <property type="entry name" value="Mac_dom"/>
</dbReference>
<evidence type="ECO:0000256" key="1">
    <source>
        <dbReference type="ARBA" id="ARBA00007274"/>
    </source>
</evidence>
<reference evidence="5" key="4">
    <citation type="submission" date="2017-01" db="UniProtKB">
        <authorList>
            <consortium name="EnsemblFungi"/>
        </authorList>
    </citation>
    <scope>IDENTIFICATION</scope>
    <source>
        <strain evidence="5">PH-1 / ATCC MYA-4620 / FGSC 9075 / NRRL 31084</strain>
    </source>
</reference>
<evidence type="ECO:0000313" key="6">
    <source>
        <dbReference type="Proteomes" id="UP000070720"/>
    </source>
</evidence>
<dbReference type="STRING" id="229533.A0A098DXL8"/>
<dbReference type="EnsemblFungi" id="CEF85613">
    <property type="protein sequence ID" value="CEF85613"/>
    <property type="gene ID" value="FGRRES_20330"/>
</dbReference>
<dbReference type="AlphaFoldDB" id="A0A098DXL8"/>
<protein>
    <submittedName>
        <fullName evidence="4">Chromosome 4, complete genome</fullName>
    </submittedName>
</protein>
<dbReference type="SUPFAM" id="SSF51161">
    <property type="entry name" value="Trimeric LpxA-like enzymes"/>
    <property type="match status" value="1"/>
</dbReference>
<name>A0A098DXL8_GIBZE</name>
<dbReference type="GO" id="GO:0016407">
    <property type="term" value="F:acetyltransferase activity"/>
    <property type="evidence" value="ECO:0007669"/>
    <property type="project" value="InterPro"/>
</dbReference>
<feature type="domain" description="Maltose/galactoside acetyltransferase" evidence="3">
    <location>
        <begin position="30"/>
        <end position="89"/>
    </location>
</feature>
<dbReference type="PANTHER" id="PTHR23416">
    <property type="entry name" value="SIALIC ACID SYNTHASE-RELATED"/>
    <property type="match status" value="1"/>
</dbReference>